<dbReference type="InterPro" id="IPR003731">
    <property type="entry name" value="Di-Nase_FeMo-co_biosynth"/>
</dbReference>
<dbReference type="STRING" id="29364.SAMN04487772_1074"/>
<organism evidence="2 3">
    <name type="scientific">[Clostridium] polysaccharolyticum</name>
    <dbReference type="NCBI Taxonomy" id="29364"/>
    <lineage>
        <taxon>Bacteria</taxon>
        <taxon>Bacillati</taxon>
        <taxon>Bacillota</taxon>
        <taxon>Clostridia</taxon>
        <taxon>Lachnospirales</taxon>
        <taxon>Lachnospiraceae</taxon>
    </lineage>
</organism>
<dbReference type="InterPro" id="IPR036105">
    <property type="entry name" value="DiNase_FeMo-co_biosyn_sf"/>
</dbReference>
<evidence type="ECO:0000313" key="3">
    <source>
        <dbReference type="Proteomes" id="UP000199800"/>
    </source>
</evidence>
<dbReference type="Proteomes" id="UP000199800">
    <property type="component" value="Unassembled WGS sequence"/>
</dbReference>
<dbReference type="OrthoDB" id="280278at2"/>
<reference evidence="2 3" key="1">
    <citation type="submission" date="2016-10" db="EMBL/GenBank/DDBJ databases">
        <authorList>
            <person name="de Groot N.N."/>
        </authorList>
    </citation>
    <scope>NUCLEOTIDE SEQUENCE [LARGE SCALE GENOMIC DNA]</scope>
    <source>
        <strain evidence="2 3">DSM 1801</strain>
    </source>
</reference>
<sequence length="148" mass="16506">MEHNQVYRFRVALASSDGQTIDCHFGNTENFYIYEIDQNETWKQIAIRENSNLKNDTSSTANQGKTCGGGGCSGPGGKCHGSLENVSFLSDCSYLLASKVGMKSSKLLYREDIAVLEVTLPIEEAFPKLIAYEKRRSKNWTIKNKKIG</sequence>
<proteinExistence type="predicted"/>
<dbReference type="InterPro" id="IPR051840">
    <property type="entry name" value="NifX/NifY_domain"/>
</dbReference>
<gene>
    <name evidence="2" type="ORF">SAMN04487772_1074</name>
</gene>
<dbReference type="Gene3D" id="3.30.420.130">
    <property type="entry name" value="Dinitrogenase iron-molybdenum cofactor biosynthesis domain"/>
    <property type="match status" value="1"/>
</dbReference>
<evidence type="ECO:0000259" key="1">
    <source>
        <dbReference type="Pfam" id="PF02579"/>
    </source>
</evidence>
<keyword evidence="3" id="KW-1185">Reference proteome</keyword>
<feature type="domain" description="Dinitrogenase iron-molybdenum cofactor biosynthesis" evidence="1">
    <location>
        <begin position="17"/>
        <end position="130"/>
    </location>
</feature>
<accession>A0A1I0B7Z9</accession>
<protein>
    <submittedName>
        <fullName evidence="2">Dinitrogenase iron-molybdenum cofactor</fullName>
    </submittedName>
</protein>
<dbReference type="PANTHER" id="PTHR33937:SF2">
    <property type="entry name" value="DINITROGENASE IRON-MOLYBDENUM COFACTOR BIOSYNTHESIS DOMAIN-CONTAINING PROTEIN"/>
    <property type="match status" value="1"/>
</dbReference>
<dbReference type="EMBL" id="FOHN01000007">
    <property type="protein sequence ID" value="SET02635.1"/>
    <property type="molecule type" value="Genomic_DNA"/>
</dbReference>
<name>A0A1I0B7Z9_9FIRM</name>
<evidence type="ECO:0000313" key="2">
    <source>
        <dbReference type="EMBL" id="SET02635.1"/>
    </source>
</evidence>
<dbReference type="RefSeq" id="WP_092477360.1">
    <property type="nucleotide sequence ID" value="NZ_FOHN01000007.1"/>
</dbReference>
<dbReference type="AlphaFoldDB" id="A0A1I0B7Z9"/>
<dbReference type="SUPFAM" id="SSF53146">
    <property type="entry name" value="Nitrogenase accessory factor-like"/>
    <property type="match status" value="1"/>
</dbReference>
<dbReference type="Pfam" id="PF02579">
    <property type="entry name" value="Nitro_FeMo-Co"/>
    <property type="match status" value="1"/>
</dbReference>
<dbReference type="PANTHER" id="PTHR33937">
    <property type="entry name" value="IRON-MOLYBDENUM PROTEIN-RELATED-RELATED"/>
    <property type="match status" value="1"/>
</dbReference>